<dbReference type="PANTHER" id="PTHR43542">
    <property type="entry name" value="METHYLTRANSFERASE"/>
    <property type="match status" value="1"/>
</dbReference>
<name>A0A6M1LMF3_9PROT</name>
<evidence type="ECO:0000256" key="2">
    <source>
        <dbReference type="ARBA" id="ARBA00022679"/>
    </source>
</evidence>
<dbReference type="InterPro" id="IPR029063">
    <property type="entry name" value="SAM-dependent_MTases_sf"/>
</dbReference>
<evidence type="ECO:0000313" key="3">
    <source>
        <dbReference type="EMBL" id="NGM21403.1"/>
    </source>
</evidence>
<gene>
    <name evidence="3" type="primary">rsmD</name>
    <name evidence="3" type="ORF">G3576_15370</name>
</gene>
<dbReference type="InterPro" id="IPR004398">
    <property type="entry name" value="RNA_MeTrfase_RsmD"/>
</dbReference>
<proteinExistence type="predicted"/>
<comment type="caution">
    <text evidence="3">The sequence shown here is derived from an EMBL/GenBank/DDBJ whole genome shotgun (WGS) entry which is preliminary data.</text>
</comment>
<dbReference type="SUPFAM" id="SSF53335">
    <property type="entry name" value="S-adenosyl-L-methionine-dependent methyltransferases"/>
    <property type="match status" value="1"/>
</dbReference>
<organism evidence="3 4">
    <name type="scientific">Falsiroseomonas algicola</name>
    <dbReference type="NCBI Taxonomy" id="2716930"/>
    <lineage>
        <taxon>Bacteria</taxon>
        <taxon>Pseudomonadati</taxon>
        <taxon>Pseudomonadota</taxon>
        <taxon>Alphaproteobacteria</taxon>
        <taxon>Acetobacterales</taxon>
        <taxon>Roseomonadaceae</taxon>
        <taxon>Falsiroseomonas</taxon>
    </lineage>
</organism>
<keyword evidence="1 3" id="KW-0489">Methyltransferase</keyword>
<reference evidence="3 4" key="1">
    <citation type="submission" date="2020-03" db="EMBL/GenBank/DDBJ databases">
        <title>Roseomonas stagni sp. nov., isolated from pond water in Japan.</title>
        <authorList>
            <person name="Furuhata K."/>
            <person name="Miyamoto H."/>
            <person name="Goto K."/>
        </authorList>
    </citation>
    <scope>NUCLEOTIDE SEQUENCE [LARGE SCALE GENOMIC DNA]</scope>
    <source>
        <strain evidence="3 4">PeD5</strain>
    </source>
</reference>
<dbReference type="EMBL" id="JAAIKB010000005">
    <property type="protein sequence ID" value="NGM21403.1"/>
    <property type="molecule type" value="Genomic_DNA"/>
</dbReference>
<dbReference type="Gene3D" id="3.40.50.150">
    <property type="entry name" value="Vaccinia Virus protein VP39"/>
    <property type="match status" value="1"/>
</dbReference>
<keyword evidence="2 3" id="KW-0808">Transferase</keyword>
<dbReference type="Pfam" id="PF03602">
    <property type="entry name" value="Cons_hypoth95"/>
    <property type="match status" value="1"/>
</dbReference>
<dbReference type="CDD" id="cd02440">
    <property type="entry name" value="AdoMet_MTases"/>
    <property type="match status" value="1"/>
</dbReference>
<evidence type="ECO:0000256" key="1">
    <source>
        <dbReference type="ARBA" id="ARBA00022603"/>
    </source>
</evidence>
<dbReference type="Proteomes" id="UP000475385">
    <property type="component" value="Unassembled WGS sequence"/>
</dbReference>
<dbReference type="GO" id="GO:0052913">
    <property type="term" value="F:16S rRNA (guanine(966)-N(2))-methyltransferase activity"/>
    <property type="evidence" value="ECO:0007669"/>
    <property type="project" value="UniProtKB-EC"/>
</dbReference>
<dbReference type="PIRSF" id="PIRSF004553">
    <property type="entry name" value="CHP00095"/>
    <property type="match status" value="1"/>
</dbReference>
<dbReference type="NCBIfam" id="TIGR00095">
    <property type="entry name" value="16S rRNA (guanine(966)-N(2))-methyltransferase RsmD"/>
    <property type="match status" value="1"/>
</dbReference>
<accession>A0A6M1LMF3</accession>
<dbReference type="PANTHER" id="PTHR43542:SF1">
    <property type="entry name" value="METHYLTRANSFERASE"/>
    <property type="match status" value="1"/>
</dbReference>
<dbReference type="EC" id="2.1.1.171" evidence="3"/>
<keyword evidence="4" id="KW-1185">Reference proteome</keyword>
<protein>
    <submittedName>
        <fullName evidence="3">16S rRNA (Guanine(966)-N(2))-methyltransferase RsmD</fullName>
        <ecNumber evidence="3">2.1.1.171</ecNumber>
    </submittedName>
</protein>
<dbReference type="AlphaFoldDB" id="A0A6M1LMF3"/>
<sequence length="193" mass="20460">MRNRRSRSMLRIVAGSHRGRRLAAPPGDTTRPTAERVRQAVFDMLWHAPWAGRAVVEEARVLDAFAGTGAMGLEALSRGAAHATFMERDRAALAALRTNIAACREEPRARVVAGDVLKPPAAAAPCGLVFLDPPYAQDLIPRALAALSAAGWIAPAALVVAELGREEALAAPGFSEVAMREHGAARVVFLRAG</sequence>
<evidence type="ECO:0000313" key="4">
    <source>
        <dbReference type="Proteomes" id="UP000475385"/>
    </source>
</evidence>